<dbReference type="GeneID" id="54567448"/>
<proteinExistence type="predicted"/>
<feature type="compositionally biased region" description="Basic and acidic residues" evidence="1">
    <location>
        <begin position="19"/>
        <end position="28"/>
    </location>
</feature>
<accession>A0A6A6C214</accession>
<protein>
    <submittedName>
        <fullName evidence="2">Uncharacterized protein</fullName>
    </submittedName>
</protein>
<dbReference type="AlphaFoldDB" id="A0A6A6C214"/>
<keyword evidence="3" id="KW-1185">Reference proteome</keyword>
<dbReference type="OrthoDB" id="3645041at2759"/>
<dbReference type="Proteomes" id="UP000799537">
    <property type="component" value="Unassembled WGS sequence"/>
</dbReference>
<reference evidence="2" key="1">
    <citation type="journal article" date="2020" name="Stud. Mycol.">
        <title>101 Dothideomycetes genomes: a test case for predicting lifestyles and emergence of pathogens.</title>
        <authorList>
            <person name="Haridas S."/>
            <person name="Albert R."/>
            <person name="Binder M."/>
            <person name="Bloem J."/>
            <person name="Labutti K."/>
            <person name="Salamov A."/>
            <person name="Andreopoulos B."/>
            <person name="Baker S."/>
            <person name="Barry K."/>
            <person name="Bills G."/>
            <person name="Bluhm B."/>
            <person name="Cannon C."/>
            <person name="Castanera R."/>
            <person name="Culley D."/>
            <person name="Daum C."/>
            <person name="Ezra D."/>
            <person name="Gonzalez J."/>
            <person name="Henrissat B."/>
            <person name="Kuo A."/>
            <person name="Liang C."/>
            <person name="Lipzen A."/>
            <person name="Lutzoni F."/>
            <person name="Magnuson J."/>
            <person name="Mondo S."/>
            <person name="Nolan M."/>
            <person name="Ohm R."/>
            <person name="Pangilinan J."/>
            <person name="Park H.-J."/>
            <person name="Ramirez L."/>
            <person name="Alfaro M."/>
            <person name="Sun H."/>
            <person name="Tritt A."/>
            <person name="Yoshinaga Y."/>
            <person name="Zwiers L.-H."/>
            <person name="Turgeon B."/>
            <person name="Goodwin S."/>
            <person name="Spatafora J."/>
            <person name="Crous P."/>
            <person name="Grigoriev I."/>
        </authorList>
    </citation>
    <scope>NUCLEOTIDE SEQUENCE</scope>
    <source>
        <strain evidence="2">ATCC 36951</strain>
    </source>
</reference>
<evidence type="ECO:0000313" key="2">
    <source>
        <dbReference type="EMBL" id="KAF2161127.1"/>
    </source>
</evidence>
<feature type="region of interest" description="Disordered" evidence="1">
    <location>
        <begin position="1"/>
        <end position="52"/>
    </location>
</feature>
<gene>
    <name evidence="2" type="ORF">M409DRAFT_59390</name>
</gene>
<dbReference type="EMBL" id="ML993621">
    <property type="protein sequence ID" value="KAF2161127.1"/>
    <property type="molecule type" value="Genomic_DNA"/>
</dbReference>
<evidence type="ECO:0000313" key="3">
    <source>
        <dbReference type="Proteomes" id="UP000799537"/>
    </source>
</evidence>
<sequence>MASNGSEGNGWRRSRREKHLSDKARLSLDDGEQIPGLDQSSPPPTSLSKIGDISSHDFSLQENKVGKSPINMVRTDKTKSTAVATPDIATSPAFAANSFMLDGWPRTLPEDVVELHAKWGDRKDHATTADIIETYGDDGADDWDDFAGNPNLYPKPGDLERAVGSTLNRAKSAFRANKSWEQFEADEEALSSMRMAMLEHDPERHKILLRECLNNDLRLKVFNQLKERLCTEIWKREYVPTVEAAVPLQPPSARTKKDSKVTFSNEVAEGRKKQTEPVEQDEYSVRDWHERHPVWNVPEGQYPNPNNQDYRAHFKHIGEGQPRRWDCLYCRTTREQMGHI</sequence>
<evidence type="ECO:0000256" key="1">
    <source>
        <dbReference type="SAM" id="MobiDB-lite"/>
    </source>
</evidence>
<organism evidence="2 3">
    <name type="scientific">Zasmidium cellare ATCC 36951</name>
    <dbReference type="NCBI Taxonomy" id="1080233"/>
    <lineage>
        <taxon>Eukaryota</taxon>
        <taxon>Fungi</taxon>
        <taxon>Dikarya</taxon>
        <taxon>Ascomycota</taxon>
        <taxon>Pezizomycotina</taxon>
        <taxon>Dothideomycetes</taxon>
        <taxon>Dothideomycetidae</taxon>
        <taxon>Mycosphaerellales</taxon>
        <taxon>Mycosphaerellaceae</taxon>
        <taxon>Zasmidium</taxon>
    </lineage>
</organism>
<dbReference type="RefSeq" id="XP_033662016.1">
    <property type="nucleotide sequence ID" value="XM_033814176.1"/>
</dbReference>
<name>A0A6A6C214_ZASCE</name>